<protein>
    <recommendedName>
        <fullName evidence="2">Anti-sigma factor antagonist</fullName>
    </recommendedName>
</protein>
<evidence type="ECO:0000313" key="4">
    <source>
        <dbReference type="EMBL" id="MTD53397.1"/>
    </source>
</evidence>
<dbReference type="InterPro" id="IPR036513">
    <property type="entry name" value="STAS_dom_sf"/>
</dbReference>
<gene>
    <name evidence="4" type="ORF">GKO32_05305</name>
</gene>
<proteinExistence type="inferred from homology"/>
<dbReference type="PANTHER" id="PTHR33495:SF2">
    <property type="entry name" value="ANTI-SIGMA FACTOR ANTAGONIST TM_1081-RELATED"/>
    <property type="match status" value="1"/>
</dbReference>
<reference evidence="4 5" key="1">
    <citation type="submission" date="2019-11" db="EMBL/GenBank/DDBJ databases">
        <title>Draft genome of Amycolatopsis RM579.</title>
        <authorList>
            <person name="Duangmal K."/>
            <person name="Mingma R."/>
        </authorList>
    </citation>
    <scope>NUCLEOTIDE SEQUENCE [LARGE SCALE GENOMIC DNA]</scope>
    <source>
        <strain evidence="4 5">RM579</strain>
    </source>
</reference>
<comment type="caution">
    <text evidence="4">The sequence shown here is derived from an EMBL/GenBank/DDBJ whole genome shotgun (WGS) entry which is preliminary data.</text>
</comment>
<keyword evidence="5" id="KW-1185">Reference proteome</keyword>
<dbReference type="Pfam" id="PF01740">
    <property type="entry name" value="STAS"/>
    <property type="match status" value="1"/>
</dbReference>
<dbReference type="GO" id="GO:0043856">
    <property type="term" value="F:anti-sigma factor antagonist activity"/>
    <property type="evidence" value="ECO:0007669"/>
    <property type="project" value="InterPro"/>
</dbReference>
<dbReference type="PANTHER" id="PTHR33495">
    <property type="entry name" value="ANTI-SIGMA FACTOR ANTAGONIST TM_1081-RELATED-RELATED"/>
    <property type="match status" value="1"/>
</dbReference>
<dbReference type="EMBL" id="WMBA01000005">
    <property type="protein sequence ID" value="MTD53397.1"/>
    <property type="molecule type" value="Genomic_DNA"/>
</dbReference>
<dbReference type="AlphaFoldDB" id="A0A6N7YKI1"/>
<evidence type="ECO:0000256" key="2">
    <source>
        <dbReference type="RuleBase" id="RU003749"/>
    </source>
</evidence>
<evidence type="ECO:0000256" key="1">
    <source>
        <dbReference type="ARBA" id="ARBA00009013"/>
    </source>
</evidence>
<dbReference type="InterPro" id="IPR002645">
    <property type="entry name" value="STAS_dom"/>
</dbReference>
<feature type="domain" description="STAS" evidence="3">
    <location>
        <begin position="29"/>
        <end position="128"/>
    </location>
</feature>
<dbReference type="InterPro" id="IPR003658">
    <property type="entry name" value="Anti-sigma_ant"/>
</dbReference>
<evidence type="ECO:0000313" key="5">
    <source>
        <dbReference type="Proteomes" id="UP000440096"/>
    </source>
</evidence>
<name>A0A6N7YKI1_9PSEU</name>
<dbReference type="OrthoDB" id="3576811at2"/>
<accession>A0A6N7YKI1</accession>
<dbReference type="Gene3D" id="3.30.750.24">
    <property type="entry name" value="STAS domain"/>
    <property type="match status" value="1"/>
</dbReference>
<sequence length="128" mass="13593">MCYTPGLPGTQPNSTELLRLLRDDGRPTVLRVLGDIDMTTADTFSEGLRATARSAVPPGPVIADLNAVEFLGAAGLVVLVQEQAWCDEHGITLRIVSSARPVLRSIKVTGLDATLTVSRTVDEALTHA</sequence>
<dbReference type="PROSITE" id="PS50801">
    <property type="entry name" value="STAS"/>
    <property type="match status" value="1"/>
</dbReference>
<organism evidence="4 5">
    <name type="scientific">Amycolatopsis pithecellobii</name>
    <dbReference type="NCBI Taxonomy" id="664692"/>
    <lineage>
        <taxon>Bacteria</taxon>
        <taxon>Bacillati</taxon>
        <taxon>Actinomycetota</taxon>
        <taxon>Actinomycetes</taxon>
        <taxon>Pseudonocardiales</taxon>
        <taxon>Pseudonocardiaceae</taxon>
        <taxon>Amycolatopsis</taxon>
    </lineage>
</organism>
<dbReference type="NCBIfam" id="TIGR00377">
    <property type="entry name" value="ant_ant_sig"/>
    <property type="match status" value="1"/>
</dbReference>
<evidence type="ECO:0000259" key="3">
    <source>
        <dbReference type="PROSITE" id="PS50801"/>
    </source>
</evidence>
<dbReference type="Proteomes" id="UP000440096">
    <property type="component" value="Unassembled WGS sequence"/>
</dbReference>
<dbReference type="CDD" id="cd07043">
    <property type="entry name" value="STAS_anti-anti-sigma_factors"/>
    <property type="match status" value="1"/>
</dbReference>
<dbReference type="SUPFAM" id="SSF52091">
    <property type="entry name" value="SpoIIaa-like"/>
    <property type="match status" value="1"/>
</dbReference>
<comment type="similarity">
    <text evidence="1 2">Belongs to the anti-sigma-factor antagonist family.</text>
</comment>